<dbReference type="Proteomes" id="UP000029614">
    <property type="component" value="Unassembled WGS sequence"/>
</dbReference>
<feature type="chain" id="PRO_5001918591" evidence="1">
    <location>
        <begin position="20"/>
        <end position="325"/>
    </location>
</feature>
<feature type="signal peptide" evidence="1">
    <location>
        <begin position="1"/>
        <end position="19"/>
    </location>
</feature>
<dbReference type="PANTHER" id="PTHR42834:SF1">
    <property type="entry name" value="ENDONUCLEASE_EXONUCLEASE_PHOSPHATASE FAMILY PROTEIN (AFU_ORTHOLOGUE AFUA_3G09210)"/>
    <property type="match status" value="1"/>
</dbReference>
<keyword evidence="3" id="KW-0540">Nuclease</keyword>
<evidence type="ECO:0000313" key="4">
    <source>
        <dbReference type="Proteomes" id="UP000029614"/>
    </source>
</evidence>
<sequence>MKIFLLTFFFMFLPFSLFAQTKIVVVELNAENMFDVRHDSLKNDTEFLPNGMRHWTKAKYWEKINKIGKEILSCGKDSVGWSVPDIVGLCEVENDTVLFDLTKRSLLRKARYEYIMTNSPDERGIDVALLYSPFSFKVLKADTIKVKPLKGMKPTRDILHVEGEIVSGDTLHVFLLHAPSKSGGELQSRPFRLHVADVLCHSIDSIRKINNNSKILIMGDFNDYASSPALRRICKHNIIDISEKAQGTHGAMGTYRFQGEWGSLDHFLISLNLLSNIKSCSINDAPFLLEEDMKYGGVKPRRNYNGLRYNSGFSDHLPLVLRLTF</sequence>
<gene>
    <name evidence="3" type="ORF">HMPREF9302_06255</name>
</gene>
<keyword evidence="3" id="KW-0255">Endonuclease</keyword>
<dbReference type="EMBL" id="JRNU01000025">
    <property type="protein sequence ID" value="KGF51727.1"/>
    <property type="molecule type" value="Genomic_DNA"/>
</dbReference>
<accession>A0A096C9Y7</accession>
<feature type="domain" description="Endonuclease/exonuclease/phosphatase" evidence="2">
    <location>
        <begin position="27"/>
        <end position="323"/>
    </location>
</feature>
<dbReference type="GO" id="GO:0004519">
    <property type="term" value="F:endonuclease activity"/>
    <property type="evidence" value="ECO:0007669"/>
    <property type="project" value="UniProtKB-KW"/>
</dbReference>
<dbReference type="InterPro" id="IPR005135">
    <property type="entry name" value="Endo/exonuclease/phosphatase"/>
</dbReference>
<dbReference type="Gene3D" id="3.60.10.10">
    <property type="entry name" value="Endonuclease/exonuclease/phosphatase"/>
    <property type="match status" value="1"/>
</dbReference>
<reference evidence="3 4" key="1">
    <citation type="submission" date="2014-07" db="EMBL/GenBank/DDBJ databases">
        <authorList>
            <person name="McCorrison J."/>
            <person name="Sanka R."/>
            <person name="Torralba M."/>
            <person name="Gillis M."/>
            <person name="Haft D.H."/>
            <person name="Methe B."/>
            <person name="Sutton G."/>
            <person name="Nelson K.E."/>
        </authorList>
    </citation>
    <scope>NUCLEOTIDE SEQUENCE [LARGE SCALE GENOMIC DNA]</scope>
    <source>
        <strain evidence="3 4">DNF00058</strain>
    </source>
</reference>
<dbReference type="AlphaFoldDB" id="A0A096C9Y7"/>
<dbReference type="PANTHER" id="PTHR42834">
    <property type="entry name" value="ENDONUCLEASE/EXONUCLEASE/PHOSPHATASE FAMILY PROTEIN (AFU_ORTHOLOGUE AFUA_3G09210)"/>
    <property type="match status" value="1"/>
</dbReference>
<protein>
    <submittedName>
        <fullName evidence="3">Endonuclease</fullName>
    </submittedName>
</protein>
<evidence type="ECO:0000259" key="2">
    <source>
        <dbReference type="Pfam" id="PF19580"/>
    </source>
</evidence>
<organism evidence="3 4">
    <name type="scientific">Prevotella amnii DNF00058</name>
    <dbReference type="NCBI Taxonomy" id="1401066"/>
    <lineage>
        <taxon>Bacteria</taxon>
        <taxon>Pseudomonadati</taxon>
        <taxon>Bacteroidota</taxon>
        <taxon>Bacteroidia</taxon>
        <taxon>Bacteroidales</taxon>
        <taxon>Prevotellaceae</taxon>
        <taxon>Prevotella</taxon>
    </lineage>
</organism>
<dbReference type="SUPFAM" id="SSF56219">
    <property type="entry name" value="DNase I-like"/>
    <property type="match status" value="1"/>
</dbReference>
<evidence type="ECO:0000256" key="1">
    <source>
        <dbReference type="SAM" id="SignalP"/>
    </source>
</evidence>
<proteinExistence type="predicted"/>
<dbReference type="InterPro" id="IPR036691">
    <property type="entry name" value="Endo/exonu/phosph_ase_sf"/>
</dbReference>
<keyword evidence="1" id="KW-0732">Signal</keyword>
<name>A0A096C9Y7_9BACT</name>
<dbReference type="RefSeq" id="WP_036855700.1">
    <property type="nucleotide sequence ID" value="NZ_JRNU01000025.1"/>
</dbReference>
<evidence type="ECO:0000313" key="3">
    <source>
        <dbReference type="EMBL" id="KGF51727.1"/>
    </source>
</evidence>
<dbReference type="Pfam" id="PF19580">
    <property type="entry name" value="Exo_endo_phos_3"/>
    <property type="match status" value="1"/>
</dbReference>
<dbReference type="OrthoDB" id="9802724at2"/>
<keyword evidence="4" id="KW-1185">Reference proteome</keyword>
<keyword evidence="3" id="KW-0378">Hydrolase</keyword>
<comment type="caution">
    <text evidence="3">The sequence shown here is derived from an EMBL/GenBank/DDBJ whole genome shotgun (WGS) entry which is preliminary data.</text>
</comment>